<name>A0A4P6ZHP0_9FLAO</name>
<accession>A0A4P6ZHP0</accession>
<organism evidence="3 4">
    <name type="scientific">Chryseobacterium salivictor</name>
    <dbReference type="NCBI Taxonomy" id="2547600"/>
    <lineage>
        <taxon>Bacteria</taxon>
        <taxon>Pseudomonadati</taxon>
        <taxon>Bacteroidota</taxon>
        <taxon>Flavobacteriia</taxon>
        <taxon>Flavobacteriales</taxon>
        <taxon>Weeksellaceae</taxon>
        <taxon>Chryseobacterium group</taxon>
        <taxon>Chryseobacterium</taxon>
    </lineage>
</organism>
<dbReference type="PANTHER" id="PTHR36919">
    <property type="entry name" value="BLR1215 PROTEIN"/>
    <property type="match status" value="1"/>
</dbReference>
<sequence length="146" mass="17322">MAKSSIIFFLLLFYTATAQNRIDDILGKWMSVDKTVSVSVYREGKNFKARILWFDERLGNGKPMNTRVDSHNPDLNLRNRKLIGMEILKNLNFNHEKQRWENGKIYDASSGRTWDSYIEIQENGLMIVRGYWKWTWIGKTLHFNKM</sequence>
<dbReference type="Gene3D" id="2.40.128.520">
    <property type="match status" value="1"/>
</dbReference>
<keyword evidence="1" id="KW-0732">Signal</keyword>
<dbReference type="RefSeq" id="WP_133440678.1">
    <property type="nucleotide sequence ID" value="NZ_CP037954.1"/>
</dbReference>
<proteinExistence type="predicted"/>
<dbReference type="OrthoDB" id="9814399at2"/>
<feature type="domain" description="DUF2147" evidence="2">
    <location>
        <begin position="27"/>
        <end position="144"/>
    </location>
</feature>
<dbReference type="KEGG" id="csal:NBC122_02522"/>
<evidence type="ECO:0000313" key="4">
    <source>
        <dbReference type="Proteomes" id="UP000294419"/>
    </source>
</evidence>
<dbReference type="EMBL" id="CP037954">
    <property type="protein sequence ID" value="QBO59326.1"/>
    <property type="molecule type" value="Genomic_DNA"/>
</dbReference>
<dbReference type="Pfam" id="PF09917">
    <property type="entry name" value="DUF2147"/>
    <property type="match status" value="1"/>
</dbReference>
<evidence type="ECO:0000313" key="3">
    <source>
        <dbReference type="EMBL" id="QBO59326.1"/>
    </source>
</evidence>
<dbReference type="Proteomes" id="UP000294419">
    <property type="component" value="Chromosome"/>
</dbReference>
<feature type="signal peptide" evidence="1">
    <location>
        <begin position="1"/>
        <end position="18"/>
    </location>
</feature>
<evidence type="ECO:0000259" key="2">
    <source>
        <dbReference type="Pfam" id="PF09917"/>
    </source>
</evidence>
<dbReference type="PANTHER" id="PTHR36919:SF2">
    <property type="entry name" value="BLL6627 PROTEIN"/>
    <property type="match status" value="1"/>
</dbReference>
<keyword evidence="4" id="KW-1185">Reference proteome</keyword>
<reference evidence="3 4" key="1">
    <citation type="submission" date="2019-03" db="EMBL/GenBank/DDBJ databases">
        <authorList>
            <person name="Kim H."/>
            <person name="Yu S.-M."/>
        </authorList>
    </citation>
    <scope>NUCLEOTIDE SEQUENCE [LARGE SCALE GENOMIC DNA]</scope>
    <source>
        <strain evidence="3 4">NBC122</strain>
    </source>
</reference>
<evidence type="ECO:0000256" key="1">
    <source>
        <dbReference type="SAM" id="SignalP"/>
    </source>
</evidence>
<protein>
    <recommendedName>
        <fullName evidence="2">DUF2147 domain-containing protein</fullName>
    </recommendedName>
</protein>
<dbReference type="AlphaFoldDB" id="A0A4P6ZHP0"/>
<dbReference type="InterPro" id="IPR019223">
    <property type="entry name" value="DUF2147"/>
</dbReference>
<gene>
    <name evidence="3" type="ORF">NBC122_02522</name>
</gene>
<feature type="chain" id="PRO_5020471919" description="DUF2147 domain-containing protein" evidence="1">
    <location>
        <begin position="19"/>
        <end position="146"/>
    </location>
</feature>